<sequence length="459" mass="52783">MLRAWRAERLGLSTTSNEACKLYDATLTQYVTWRNDETLGGIERCMAKLQTADPNFVMGHVISTGLQLVGTGSSVLRDEKLANAVRRLMKLADAQELTSRERQHVQAVELFSRGALPQAASVWEDILVEHPTDMLALKLSHDALFYLGEQTQMRDSVARVLPHWRPHMPLYSYLKGMYSFGLLETRFYDQAEKVAKEGLALNRQDGWSVHSLAHVYEMKAEVEMGLKFMSSTEKDWVVCDMLACHNYWHWALCHIEKGEYEEALRIFDEQVFRRCRQSGAMLDIVDTCSLLYRLEMEGVSVKERYQELLRVTESHLEDHTLLFNDLHFLMVLQGCKDMHGTQRLLDSLRELAREPGENKQLQLATTVGLPMCQALVEYGQGNYSTTVELLKPLRYRFVALGGSDAQRDIFNQLLIHAAMKSEDKQHQRFSRCLLVEREAARPKSLLTDRLMRRAHALQN</sequence>
<dbReference type="SUPFAM" id="SSF48452">
    <property type="entry name" value="TPR-like"/>
    <property type="match status" value="1"/>
</dbReference>
<dbReference type="PANTHER" id="PTHR16263">
    <property type="entry name" value="TETRATRICOPEPTIDE REPEAT PROTEIN 38"/>
    <property type="match status" value="1"/>
</dbReference>
<dbReference type="InterPro" id="IPR033891">
    <property type="entry name" value="TTC38"/>
</dbReference>
<keyword evidence="4" id="KW-0802">TPR repeat</keyword>
<evidence type="ECO:0000256" key="2">
    <source>
        <dbReference type="ARBA" id="ARBA00019992"/>
    </source>
</evidence>
<comment type="caution">
    <text evidence="5">The sequence shown here is derived from an EMBL/GenBank/DDBJ whole genome shotgun (WGS) entry which is preliminary data.</text>
</comment>
<organism evidence="5 6">
    <name type="scientific">Electrophorus voltai</name>
    <dbReference type="NCBI Taxonomy" id="2609070"/>
    <lineage>
        <taxon>Eukaryota</taxon>
        <taxon>Metazoa</taxon>
        <taxon>Chordata</taxon>
        <taxon>Craniata</taxon>
        <taxon>Vertebrata</taxon>
        <taxon>Euteleostomi</taxon>
        <taxon>Actinopterygii</taxon>
        <taxon>Neopterygii</taxon>
        <taxon>Teleostei</taxon>
        <taxon>Ostariophysi</taxon>
        <taxon>Gymnotiformes</taxon>
        <taxon>Gymnotoidei</taxon>
        <taxon>Gymnotidae</taxon>
        <taxon>Electrophorus</taxon>
    </lineage>
</organism>
<comment type="similarity">
    <text evidence="1">Belongs to the TTC38 family.</text>
</comment>
<evidence type="ECO:0000313" key="5">
    <source>
        <dbReference type="EMBL" id="KAK1784839.1"/>
    </source>
</evidence>
<name>A0AAD8YS36_9TELE</name>
<evidence type="ECO:0000256" key="4">
    <source>
        <dbReference type="ARBA" id="ARBA00022803"/>
    </source>
</evidence>
<gene>
    <name evidence="5" type="ORF">P4O66_018185</name>
</gene>
<dbReference type="CDD" id="cd05804">
    <property type="entry name" value="StaR_like"/>
    <property type="match status" value="1"/>
</dbReference>
<keyword evidence="3" id="KW-0677">Repeat</keyword>
<accession>A0AAD8YS36</accession>
<dbReference type="EMBL" id="JAROKS010000026">
    <property type="protein sequence ID" value="KAK1784839.1"/>
    <property type="molecule type" value="Genomic_DNA"/>
</dbReference>
<evidence type="ECO:0000256" key="1">
    <source>
        <dbReference type="ARBA" id="ARBA00005857"/>
    </source>
</evidence>
<dbReference type="Proteomes" id="UP001239994">
    <property type="component" value="Unassembled WGS sequence"/>
</dbReference>
<protein>
    <recommendedName>
        <fullName evidence="2">Tetratricopeptide repeat protein 38</fullName>
    </recommendedName>
</protein>
<dbReference type="AlphaFoldDB" id="A0AAD8YS36"/>
<reference evidence="5" key="1">
    <citation type="submission" date="2023-03" db="EMBL/GenBank/DDBJ databases">
        <title>Electrophorus voltai genome.</title>
        <authorList>
            <person name="Bian C."/>
        </authorList>
    </citation>
    <scope>NUCLEOTIDE SEQUENCE</scope>
    <source>
        <strain evidence="5">CB-2022</strain>
        <tissue evidence="5">Muscle</tissue>
    </source>
</reference>
<proteinExistence type="inferred from homology"/>
<dbReference type="PANTHER" id="PTHR16263:SF4">
    <property type="entry name" value="TETRATRICOPEPTIDE REPEAT PROTEIN 38"/>
    <property type="match status" value="1"/>
</dbReference>
<evidence type="ECO:0000256" key="3">
    <source>
        <dbReference type="ARBA" id="ARBA00022737"/>
    </source>
</evidence>
<dbReference type="InterPro" id="IPR011990">
    <property type="entry name" value="TPR-like_helical_dom_sf"/>
</dbReference>
<evidence type="ECO:0000313" key="6">
    <source>
        <dbReference type="Proteomes" id="UP001239994"/>
    </source>
</evidence>
<dbReference type="Gene3D" id="1.25.40.10">
    <property type="entry name" value="Tetratricopeptide repeat domain"/>
    <property type="match status" value="1"/>
</dbReference>
<keyword evidence="6" id="KW-1185">Reference proteome</keyword>